<evidence type="ECO:0000256" key="3">
    <source>
        <dbReference type="ARBA" id="ARBA00022833"/>
    </source>
</evidence>
<dbReference type="InterPro" id="IPR011422">
    <property type="entry name" value="BRAP2/ETP1_RRM"/>
</dbReference>
<dbReference type="InterPro" id="IPR013083">
    <property type="entry name" value="Znf_RING/FYVE/PHD"/>
</dbReference>
<dbReference type="Pfam" id="PF13639">
    <property type="entry name" value="zf-RING_2"/>
    <property type="match status" value="1"/>
</dbReference>
<dbReference type="PANTHER" id="PTHR24007">
    <property type="entry name" value="BRCA1-ASSOCIATED PROTEIN"/>
    <property type="match status" value="1"/>
</dbReference>
<feature type="region of interest" description="Disordered" evidence="6">
    <location>
        <begin position="506"/>
        <end position="541"/>
    </location>
</feature>
<dbReference type="CDD" id="cd16457">
    <property type="entry name" value="RING-H2_BRAP2"/>
    <property type="match status" value="1"/>
</dbReference>
<feature type="coiled-coil region" evidence="5">
    <location>
        <begin position="1165"/>
        <end position="1192"/>
    </location>
</feature>
<dbReference type="InterPro" id="IPR018608">
    <property type="entry name" value="Gti1/Pac2"/>
</dbReference>
<keyword evidence="2 4" id="KW-0863">Zinc-finger</keyword>
<dbReference type="GeneID" id="42001276"/>
<feature type="region of interest" description="Disordered" evidence="6">
    <location>
        <begin position="857"/>
        <end position="892"/>
    </location>
</feature>
<dbReference type="PROSITE" id="PS50271">
    <property type="entry name" value="ZF_UBP"/>
    <property type="match status" value="1"/>
</dbReference>
<feature type="compositionally biased region" description="Low complexity" evidence="6">
    <location>
        <begin position="588"/>
        <end position="606"/>
    </location>
</feature>
<evidence type="ECO:0000259" key="8">
    <source>
        <dbReference type="PROSITE" id="PS50271"/>
    </source>
</evidence>
<reference evidence="9 10" key="1">
    <citation type="journal article" date="2019" name="Sci. Rep.">
        <title>Comparative genomics of chytrid fungi reveal insights into the obligate biotrophic and pathogenic lifestyle of Synchytrium endobioticum.</title>
        <authorList>
            <person name="van de Vossenberg B.T.L.H."/>
            <person name="Warris S."/>
            <person name="Nguyen H.D.T."/>
            <person name="van Gent-Pelzer M.P.E."/>
            <person name="Joly D.L."/>
            <person name="van de Geest H.C."/>
            <person name="Bonants P.J.M."/>
            <person name="Smith D.S."/>
            <person name="Levesque C.A."/>
            <person name="van der Lee T.A.J."/>
        </authorList>
    </citation>
    <scope>NUCLEOTIDE SEQUENCE [LARGE SCALE GENOMIC DNA]</scope>
    <source>
        <strain evidence="9 10">JEL517</strain>
    </source>
</reference>
<dbReference type="SMART" id="SM00184">
    <property type="entry name" value="RING"/>
    <property type="match status" value="1"/>
</dbReference>
<proteinExistence type="predicted"/>
<feature type="compositionally biased region" description="Polar residues" evidence="6">
    <location>
        <begin position="607"/>
        <end position="632"/>
    </location>
</feature>
<dbReference type="InterPro" id="IPR001607">
    <property type="entry name" value="Znf_UBP"/>
</dbReference>
<dbReference type="InterPro" id="IPR047243">
    <property type="entry name" value="RING-H2_BRAP2"/>
</dbReference>
<keyword evidence="3" id="KW-0862">Zinc</keyword>
<comment type="caution">
    <text evidence="9">The sequence shown here is derived from an EMBL/GenBank/DDBJ whole genome shotgun (WGS) entry which is preliminary data.</text>
</comment>
<evidence type="ECO:0000256" key="1">
    <source>
        <dbReference type="ARBA" id="ARBA00022723"/>
    </source>
</evidence>
<name>A0A507CEI2_9FUNG</name>
<feature type="region of interest" description="Disordered" evidence="6">
    <location>
        <begin position="584"/>
        <end position="632"/>
    </location>
</feature>
<gene>
    <name evidence="9" type="ORF">SmJEL517_g00049</name>
</gene>
<keyword evidence="5" id="KW-0175">Coiled coil</keyword>
<dbReference type="Gene3D" id="3.30.40.10">
    <property type="entry name" value="Zinc/RING finger domain, C3HC4 (zinc finger)"/>
    <property type="match status" value="2"/>
</dbReference>
<dbReference type="Pfam" id="PF02148">
    <property type="entry name" value="zf-UBP"/>
    <property type="match status" value="1"/>
</dbReference>
<feature type="domain" description="UBP-type" evidence="8">
    <location>
        <begin position="941"/>
        <end position="1041"/>
    </location>
</feature>
<evidence type="ECO:0000313" key="10">
    <source>
        <dbReference type="Proteomes" id="UP000319731"/>
    </source>
</evidence>
<evidence type="ECO:0000256" key="6">
    <source>
        <dbReference type="SAM" id="MobiDB-lite"/>
    </source>
</evidence>
<dbReference type="SMART" id="SM00290">
    <property type="entry name" value="ZnF_UBP"/>
    <property type="match status" value="1"/>
</dbReference>
<sequence length="1274" mass="141794">MSQPIVSVPVYRQRSIPRNRPQVSMKSVHYDELPRNTYPTPTVSPSDVVEGAAGGIVQEYGGSRDEVETYHGYIHTARDALLLLEGCRVGRLRLVPDRQSGACIRSGAVFVWNEEESGIKRWTDGRQWTPSRISGCFLIYQELTAQGNLDSKSSRASAATSFSIKEGGLIKRGMSVVTADKVKMHLVSYFTREDVAAKALISPSEDPALRDVVIAPEYYPEFKSYDTPPQNESRYARSSAAVNEARTWQASEPTKAISEHSYYDQPGPAWLQNEYTGSIRPNNMYHARTTPYQYPPRPQPSHTAGPIDSIFDVTVVSIPTGRHEPGGELETQRRLAIVLPPPVLDSPRHPLDQRFIDRLSSYSQRSEMLNEERRHQQYQSDNQVLPPMNSFGVANRGGLLRTPSSSSDESEMTWRPTQERMLDGVYERKMSDFVTAERKSLFIYLRSKERREVEWKGETKTSRMYVYSIVIEVFAPTSIPILDSTSIKSPEALPSDIFGELHTSYKQQETTKATNNNSSNSVTSSNSQKKKAKSATSSSASQDYRLGRLSVEWIDLALEPEPELEEDEGTQDSRMDDVPSSTYAEIAGSSSTTRNSRSGSMSSNTNVTPTKASSSSAGDVITPNSNKNTSDEPSMMAELVAAQRDDALFQSTGGGGNKTRKRTNAPIIPTSGIFVPFKTGKTKLNAGIVHLYRDRKEIEDVVSPAVISDDEDAAEQAKGSGTILCILAVPSYMTTQDLLSFVGPARKSISHLRIVRDSLPNRYMVLAKFRDVRSAERFRGLFDGKQFNSLESEVAHVVFVKSVEFKSQSIPPYAFPPVPEALASSFSNGNSGAATVTASTSASPDKAAPVITATMSVDDTTKSSSSNNDRSITPTASSTTNTTNTTVAQQQYHHPPTLVELPTCPVCLERMDSAATGLLTIICHHTFHCSCLAKWGDSSCPVCRYSQQPKGPGLLPSEDEEQNECAQCGATEDLWICLICGHIGCGRYRRAHAREHFTSTQHLYALELETQRVWDYAGDGYVHRLIQNRADGKLVELPPPDARSRGNTQILTSPQAEIDYYNNNNNNIHNGNNHAYNNYSNNDNAISGDKGIDALGVEYGYLLATQLESQRIWYEAQLTAVRTDSESRIQELVNTLSTERQIRESIQLERDTLKNDELPTLLLQNKIYDRKMERLLERMNAMEKSLAEERQLNIGLRDNQASWRAQIETRDKLLLERDKQVNDLQEQLRDIMFYLETQQKVEQSGIKDEITGGQLVIEQSTPSSSGKKRGKSKK</sequence>
<feature type="domain" description="RING-type" evidence="7">
    <location>
        <begin position="904"/>
        <end position="944"/>
    </location>
</feature>
<dbReference type="PANTHER" id="PTHR24007:SF7">
    <property type="entry name" value="BRCA1-ASSOCIATED PROTEIN"/>
    <property type="match status" value="1"/>
</dbReference>
<keyword evidence="10" id="KW-1185">Reference proteome</keyword>
<evidence type="ECO:0000256" key="5">
    <source>
        <dbReference type="SAM" id="Coils"/>
    </source>
</evidence>
<feature type="region of interest" description="Disordered" evidence="6">
    <location>
        <begin position="1252"/>
        <end position="1274"/>
    </location>
</feature>
<dbReference type="OrthoDB" id="273556at2759"/>
<dbReference type="GO" id="GO:0007265">
    <property type="term" value="P:Ras protein signal transduction"/>
    <property type="evidence" value="ECO:0007669"/>
    <property type="project" value="TreeGrafter"/>
</dbReference>
<dbReference type="GO" id="GO:0008270">
    <property type="term" value="F:zinc ion binding"/>
    <property type="evidence" value="ECO:0007669"/>
    <property type="project" value="UniProtKB-KW"/>
</dbReference>
<feature type="compositionally biased region" description="Low complexity" evidence="6">
    <location>
        <begin position="510"/>
        <end position="527"/>
    </location>
</feature>
<protein>
    <recommendedName>
        <fullName evidence="11">RING-type domain-containing protein</fullName>
    </recommendedName>
</protein>
<evidence type="ECO:0000313" key="9">
    <source>
        <dbReference type="EMBL" id="TPX38042.1"/>
    </source>
</evidence>
<dbReference type="EMBL" id="QEAO01000001">
    <property type="protein sequence ID" value="TPX38042.1"/>
    <property type="molecule type" value="Genomic_DNA"/>
</dbReference>
<dbReference type="STRING" id="1806994.A0A507CEI2"/>
<evidence type="ECO:0000256" key="4">
    <source>
        <dbReference type="PROSITE-ProRule" id="PRU00502"/>
    </source>
</evidence>
<dbReference type="Pfam" id="PF09729">
    <property type="entry name" value="Gti1_Pac2"/>
    <property type="match status" value="1"/>
</dbReference>
<dbReference type="SUPFAM" id="SSF57850">
    <property type="entry name" value="RING/U-box"/>
    <property type="match status" value="2"/>
</dbReference>
<accession>A0A507CEI2</accession>
<dbReference type="Proteomes" id="UP000319731">
    <property type="component" value="Unassembled WGS sequence"/>
</dbReference>
<dbReference type="InterPro" id="IPR001841">
    <property type="entry name" value="Znf_RING"/>
</dbReference>
<dbReference type="Pfam" id="PF07576">
    <property type="entry name" value="BRAP2"/>
    <property type="match status" value="1"/>
</dbReference>
<evidence type="ECO:0000256" key="2">
    <source>
        <dbReference type="ARBA" id="ARBA00022771"/>
    </source>
</evidence>
<dbReference type="InterPro" id="IPR034931">
    <property type="entry name" value="ETP1_RRM"/>
</dbReference>
<dbReference type="GO" id="GO:0061630">
    <property type="term" value="F:ubiquitin protein ligase activity"/>
    <property type="evidence" value="ECO:0007669"/>
    <property type="project" value="TreeGrafter"/>
</dbReference>
<feature type="compositionally biased region" description="Low complexity" evidence="6">
    <location>
        <begin position="857"/>
        <end position="886"/>
    </location>
</feature>
<dbReference type="GO" id="GO:0005737">
    <property type="term" value="C:cytoplasm"/>
    <property type="evidence" value="ECO:0007669"/>
    <property type="project" value="TreeGrafter"/>
</dbReference>
<keyword evidence="1" id="KW-0479">Metal-binding</keyword>
<dbReference type="AlphaFoldDB" id="A0A507CEI2"/>
<evidence type="ECO:0008006" key="11">
    <source>
        <dbReference type="Google" id="ProtNLM"/>
    </source>
</evidence>
<organism evidence="9 10">
    <name type="scientific">Synchytrium microbalum</name>
    <dbReference type="NCBI Taxonomy" id="1806994"/>
    <lineage>
        <taxon>Eukaryota</taxon>
        <taxon>Fungi</taxon>
        <taxon>Fungi incertae sedis</taxon>
        <taxon>Chytridiomycota</taxon>
        <taxon>Chytridiomycota incertae sedis</taxon>
        <taxon>Chytridiomycetes</taxon>
        <taxon>Synchytriales</taxon>
        <taxon>Synchytriaceae</taxon>
        <taxon>Synchytrium</taxon>
    </lineage>
</organism>
<dbReference type="PROSITE" id="PS50089">
    <property type="entry name" value="ZF_RING_2"/>
    <property type="match status" value="1"/>
</dbReference>
<dbReference type="GO" id="GO:0016567">
    <property type="term" value="P:protein ubiquitination"/>
    <property type="evidence" value="ECO:0007669"/>
    <property type="project" value="TreeGrafter"/>
</dbReference>
<evidence type="ECO:0000259" key="7">
    <source>
        <dbReference type="PROSITE" id="PS50089"/>
    </source>
</evidence>
<dbReference type="CDD" id="cd12717">
    <property type="entry name" value="RRM_ETP1"/>
    <property type="match status" value="1"/>
</dbReference>
<dbReference type="RefSeq" id="XP_031027757.1">
    <property type="nucleotide sequence ID" value="XM_031165979.1"/>
</dbReference>